<evidence type="ECO:0000313" key="3">
    <source>
        <dbReference type="Proteomes" id="UP000501726"/>
    </source>
</evidence>
<dbReference type="Proteomes" id="UP000501726">
    <property type="component" value="Chromosome"/>
</dbReference>
<protein>
    <recommendedName>
        <fullName evidence="1">PilZ domain-containing protein</fullName>
    </recommendedName>
</protein>
<reference evidence="3" key="1">
    <citation type="submission" date="2019-11" db="EMBL/GenBank/DDBJ databases">
        <title>Isolation and characterization of two novel species in the genus Thiomicrorhabdus.</title>
        <authorList>
            <person name="Mochizuki J."/>
            <person name="Kojima H."/>
            <person name="Fukui M."/>
        </authorList>
    </citation>
    <scope>NUCLEOTIDE SEQUENCE [LARGE SCALE GENOMIC DNA]</scope>
    <source>
        <strain evidence="3">aks77</strain>
    </source>
</reference>
<name>A0A6F8PRU0_9GAMM</name>
<dbReference type="SUPFAM" id="SSF141371">
    <property type="entry name" value="PilZ domain-like"/>
    <property type="match status" value="1"/>
</dbReference>
<gene>
    <name evidence="2" type="ORF">THMIRHAS_01270</name>
</gene>
<keyword evidence="3" id="KW-1185">Reference proteome</keyword>
<feature type="domain" description="PilZ" evidence="1">
    <location>
        <begin position="4"/>
        <end position="80"/>
    </location>
</feature>
<sequence length="127" mass="14595">MQINRRKSERLEFMQSCRISYDGIIVKGKLLNISTEGLRLESTLPGLDINKIISIEIDTGVQSKNRFIQIELKIKNLIQNQGCFLIGGQLLSNFDVFRHWLEQLVNKFKSGTSHFMQHLSAHQVHTA</sequence>
<dbReference type="EMBL" id="AP021889">
    <property type="protein sequence ID" value="BBP44754.1"/>
    <property type="molecule type" value="Genomic_DNA"/>
</dbReference>
<dbReference type="InterPro" id="IPR009875">
    <property type="entry name" value="PilZ_domain"/>
</dbReference>
<dbReference type="Pfam" id="PF07238">
    <property type="entry name" value="PilZ"/>
    <property type="match status" value="1"/>
</dbReference>
<dbReference type="GO" id="GO:0035438">
    <property type="term" value="F:cyclic-di-GMP binding"/>
    <property type="evidence" value="ECO:0007669"/>
    <property type="project" value="InterPro"/>
</dbReference>
<dbReference type="Gene3D" id="2.40.10.220">
    <property type="entry name" value="predicted glycosyltransferase like domains"/>
    <property type="match status" value="1"/>
</dbReference>
<dbReference type="KEGG" id="tse:THMIRHAS_01270"/>
<proteinExistence type="predicted"/>
<evidence type="ECO:0000313" key="2">
    <source>
        <dbReference type="EMBL" id="BBP44754.1"/>
    </source>
</evidence>
<organism evidence="2 3">
    <name type="scientific">Thiosulfatimonas sediminis</name>
    <dbReference type="NCBI Taxonomy" id="2675054"/>
    <lineage>
        <taxon>Bacteria</taxon>
        <taxon>Pseudomonadati</taxon>
        <taxon>Pseudomonadota</taxon>
        <taxon>Gammaproteobacteria</taxon>
        <taxon>Thiotrichales</taxon>
        <taxon>Piscirickettsiaceae</taxon>
        <taxon>Thiosulfatimonas</taxon>
    </lineage>
</organism>
<dbReference type="RefSeq" id="WP_173269314.1">
    <property type="nucleotide sequence ID" value="NZ_AP021889.1"/>
</dbReference>
<dbReference type="AlphaFoldDB" id="A0A6F8PRU0"/>
<evidence type="ECO:0000259" key="1">
    <source>
        <dbReference type="Pfam" id="PF07238"/>
    </source>
</evidence>
<accession>A0A6F8PRU0</accession>